<keyword evidence="3 5" id="KW-1133">Transmembrane helix</keyword>
<evidence type="ECO:0000256" key="1">
    <source>
        <dbReference type="ARBA" id="ARBA00004141"/>
    </source>
</evidence>
<proteinExistence type="predicted"/>
<dbReference type="PANTHER" id="PTHR23507:SF1">
    <property type="entry name" value="FI18259P1-RELATED"/>
    <property type="match status" value="1"/>
</dbReference>
<feature type="transmembrane region" description="Helical" evidence="5">
    <location>
        <begin position="207"/>
        <end position="229"/>
    </location>
</feature>
<evidence type="ECO:0000313" key="6">
    <source>
        <dbReference type="EMBL" id="RCI05294.1"/>
    </source>
</evidence>
<name>A0A367KSV7_RHIST</name>
<dbReference type="InterPro" id="IPR036259">
    <property type="entry name" value="MFS_trans_sf"/>
</dbReference>
<feature type="transmembrane region" description="Helical" evidence="5">
    <location>
        <begin position="342"/>
        <end position="367"/>
    </location>
</feature>
<dbReference type="InterPro" id="IPR011701">
    <property type="entry name" value="MFS"/>
</dbReference>
<accession>A0A367KSV7</accession>
<keyword evidence="2 5" id="KW-0812">Transmembrane</keyword>
<keyword evidence="4 5" id="KW-0472">Membrane</keyword>
<feature type="transmembrane region" description="Helical" evidence="5">
    <location>
        <begin position="115"/>
        <end position="134"/>
    </location>
</feature>
<dbReference type="GO" id="GO:0016020">
    <property type="term" value="C:membrane"/>
    <property type="evidence" value="ECO:0007669"/>
    <property type="project" value="UniProtKB-SubCell"/>
</dbReference>
<feature type="transmembrane region" description="Helical" evidence="5">
    <location>
        <begin position="140"/>
        <end position="166"/>
    </location>
</feature>
<dbReference type="SUPFAM" id="SSF103473">
    <property type="entry name" value="MFS general substrate transporter"/>
    <property type="match status" value="1"/>
</dbReference>
<dbReference type="GO" id="GO:0022857">
    <property type="term" value="F:transmembrane transporter activity"/>
    <property type="evidence" value="ECO:0007669"/>
    <property type="project" value="InterPro"/>
</dbReference>
<keyword evidence="7" id="KW-1185">Reference proteome</keyword>
<feature type="transmembrane region" description="Helical" evidence="5">
    <location>
        <begin position="269"/>
        <end position="294"/>
    </location>
</feature>
<protein>
    <recommendedName>
        <fullName evidence="8">Major facilitator superfamily (MFS) profile domain-containing protein</fullName>
    </recommendedName>
</protein>
<dbReference type="STRING" id="4846.A0A367KSV7"/>
<evidence type="ECO:0000256" key="3">
    <source>
        <dbReference type="ARBA" id="ARBA00022989"/>
    </source>
</evidence>
<dbReference type="OrthoDB" id="3026777at2759"/>
<organism evidence="6 7">
    <name type="scientific">Rhizopus stolonifer</name>
    <name type="common">Rhizopus nigricans</name>
    <dbReference type="NCBI Taxonomy" id="4846"/>
    <lineage>
        <taxon>Eukaryota</taxon>
        <taxon>Fungi</taxon>
        <taxon>Fungi incertae sedis</taxon>
        <taxon>Mucoromycota</taxon>
        <taxon>Mucoromycotina</taxon>
        <taxon>Mucoromycetes</taxon>
        <taxon>Mucorales</taxon>
        <taxon>Mucorineae</taxon>
        <taxon>Rhizopodaceae</taxon>
        <taxon>Rhizopus</taxon>
    </lineage>
</organism>
<dbReference type="EMBL" id="PJQM01000426">
    <property type="protein sequence ID" value="RCI05294.1"/>
    <property type="molecule type" value="Genomic_DNA"/>
</dbReference>
<feature type="transmembrane region" description="Helical" evidence="5">
    <location>
        <begin position="83"/>
        <end position="103"/>
    </location>
</feature>
<sequence>MEIEEVTPLLPPETANALSKPSPWYIIAPIFAISFTFGSIIAPTVEALSIIYCYKYYQSQSTDTPHEQCNIPEIQSTVSQVQAMIMFLSCISALLLAGYYGALSDRKGRRFVMQISMVGGILSHATTLLTLKYYNFFDVYLLFFGPVLRGFLAGEAILIATANAYLSDCTTIANRTLMFGRMIASIYLGTTLGPSFSSFLIKETGTITSVFYMVIGIHVLFLAYVTWIMPESNQLVQKMTDKTTLLERINIFSAFRILYLTRPKSTSRWALPILVLIQMAMMMMLMPPTILYAMLKFGWTSYEGGLFISLGSFTRLLITVVVVPLATHLFRGQRQTLVLDIWLIRIGMTTEIVAFVLFGAVSSSFAFKWTVVLQGMAVLASPSVRSVTTSLVDPNELGEFWGVMATVDACSMLRCQQCHNWPSFAWQE</sequence>
<evidence type="ECO:0000256" key="2">
    <source>
        <dbReference type="ARBA" id="ARBA00022692"/>
    </source>
</evidence>
<evidence type="ECO:0000313" key="7">
    <source>
        <dbReference type="Proteomes" id="UP000253551"/>
    </source>
</evidence>
<feature type="transmembrane region" description="Helical" evidence="5">
    <location>
        <begin position="178"/>
        <end position="201"/>
    </location>
</feature>
<gene>
    <name evidence="6" type="ORF">CU098_011199</name>
</gene>
<dbReference type="Gene3D" id="1.20.1250.20">
    <property type="entry name" value="MFS general substrate transporter like domains"/>
    <property type="match status" value="1"/>
</dbReference>
<feature type="transmembrane region" description="Helical" evidence="5">
    <location>
        <begin position="306"/>
        <end position="330"/>
    </location>
</feature>
<dbReference type="AlphaFoldDB" id="A0A367KSV7"/>
<dbReference type="Proteomes" id="UP000253551">
    <property type="component" value="Unassembled WGS sequence"/>
</dbReference>
<evidence type="ECO:0008006" key="8">
    <source>
        <dbReference type="Google" id="ProtNLM"/>
    </source>
</evidence>
<reference evidence="6 7" key="1">
    <citation type="journal article" date="2018" name="G3 (Bethesda)">
        <title>Phylogenetic and Phylogenomic Definition of Rhizopus Species.</title>
        <authorList>
            <person name="Gryganskyi A.P."/>
            <person name="Golan J."/>
            <person name="Dolatabadi S."/>
            <person name="Mondo S."/>
            <person name="Robb S."/>
            <person name="Idnurm A."/>
            <person name="Muszewska A."/>
            <person name="Steczkiewicz K."/>
            <person name="Masonjones S."/>
            <person name="Liao H.L."/>
            <person name="Gajdeczka M.T."/>
            <person name="Anike F."/>
            <person name="Vuek A."/>
            <person name="Anishchenko I.M."/>
            <person name="Voigt K."/>
            <person name="de Hoog G.S."/>
            <person name="Smith M.E."/>
            <person name="Heitman J."/>
            <person name="Vilgalys R."/>
            <person name="Stajich J.E."/>
        </authorList>
    </citation>
    <scope>NUCLEOTIDE SEQUENCE [LARGE SCALE GENOMIC DNA]</scope>
    <source>
        <strain evidence="6 7">LSU 92-RS-03</strain>
    </source>
</reference>
<comment type="subcellular location">
    <subcellularLocation>
        <location evidence="1">Membrane</location>
        <topology evidence="1">Multi-pass membrane protein</topology>
    </subcellularLocation>
</comment>
<dbReference type="Pfam" id="PF07690">
    <property type="entry name" value="MFS_1"/>
    <property type="match status" value="1"/>
</dbReference>
<dbReference type="PANTHER" id="PTHR23507">
    <property type="entry name" value="ZGC:174356"/>
    <property type="match status" value="1"/>
</dbReference>
<evidence type="ECO:0000256" key="4">
    <source>
        <dbReference type="ARBA" id="ARBA00023136"/>
    </source>
</evidence>
<evidence type="ECO:0000256" key="5">
    <source>
        <dbReference type="SAM" id="Phobius"/>
    </source>
</evidence>
<feature type="transmembrane region" description="Helical" evidence="5">
    <location>
        <begin position="24"/>
        <end position="42"/>
    </location>
</feature>
<comment type="caution">
    <text evidence="6">The sequence shown here is derived from an EMBL/GenBank/DDBJ whole genome shotgun (WGS) entry which is preliminary data.</text>
</comment>